<comment type="caution">
    <text evidence="2">The sequence shown here is derived from an EMBL/GenBank/DDBJ whole genome shotgun (WGS) entry which is preliminary data.</text>
</comment>
<sequence length="304" mass="35792">MFVIGCNNCKWLKYNNLNNNMGQGDVCSTINSEKKRSELSFFRKIQEDFNFAPCLRKVEDYTPSGYKNRVHPFFHVLYKTSPLLQQAAQILEKKWEYKGTVHQLFIDFKKAYDSLKKDVLYNILIEFGIPKKLLRLIKMCRSETYSKDSIHRYCKTCLCEIVRICLVSAQNQYAVFLPIYFVRDRAYLLVFRTKPIRVPSNSRCGRGSKRCFLFQSLVERSLPSKETLRGYSDGSFRGEGYIQCCVGLRLCDMYSNQELAEIHFMYGKADGNAALARRLYQERYPQRQCPDQKTFVRLHYRLCE</sequence>
<dbReference type="EMBL" id="JAJSOF020000038">
    <property type="protein sequence ID" value="KAJ4427589.1"/>
    <property type="molecule type" value="Genomic_DNA"/>
</dbReference>
<organism evidence="2 3">
    <name type="scientific">Periplaneta americana</name>
    <name type="common">American cockroach</name>
    <name type="synonym">Blatta americana</name>
    <dbReference type="NCBI Taxonomy" id="6978"/>
    <lineage>
        <taxon>Eukaryota</taxon>
        <taxon>Metazoa</taxon>
        <taxon>Ecdysozoa</taxon>
        <taxon>Arthropoda</taxon>
        <taxon>Hexapoda</taxon>
        <taxon>Insecta</taxon>
        <taxon>Pterygota</taxon>
        <taxon>Neoptera</taxon>
        <taxon>Polyneoptera</taxon>
        <taxon>Dictyoptera</taxon>
        <taxon>Blattodea</taxon>
        <taxon>Blattoidea</taxon>
        <taxon>Blattidae</taxon>
        <taxon>Blattinae</taxon>
        <taxon>Periplaneta</taxon>
    </lineage>
</organism>
<evidence type="ECO:0000313" key="3">
    <source>
        <dbReference type="Proteomes" id="UP001148838"/>
    </source>
</evidence>
<name>A0ABQ8S0T1_PERAM</name>
<evidence type="ECO:0000313" key="2">
    <source>
        <dbReference type="EMBL" id="KAJ4427589.1"/>
    </source>
</evidence>
<dbReference type="InterPro" id="IPR032135">
    <property type="entry name" value="DUF4817"/>
</dbReference>
<reference evidence="2 3" key="1">
    <citation type="journal article" date="2022" name="Allergy">
        <title>Genome assembly and annotation of Periplaneta americana reveal a comprehensive cockroach allergen profile.</title>
        <authorList>
            <person name="Wang L."/>
            <person name="Xiong Q."/>
            <person name="Saelim N."/>
            <person name="Wang L."/>
            <person name="Nong W."/>
            <person name="Wan A.T."/>
            <person name="Shi M."/>
            <person name="Liu X."/>
            <person name="Cao Q."/>
            <person name="Hui J.H.L."/>
            <person name="Sookrung N."/>
            <person name="Leung T.F."/>
            <person name="Tungtrongchitr A."/>
            <person name="Tsui S.K.W."/>
        </authorList>
    </citation>
    <scope>NUCLEOTIDE SEQUENCE [LARGE SCALE GENOMIC DNA]</scope>
    <source>
        <strain evidence="2">PWHHKU_190912</strain>
    </source>
</reference>
<dbReference type="Proteomes" id="UP001148838">
    <property type="component" value="Unassembled WGS sequence"/>
</dbReference>
<proteinExistence type="predicted"/>
<gene>
    <name evidence="2" type="ORF">ANN_25237</name>
</gene>
<keyword evidence="3" id="KW-1185">Reference proteome</keyword>
<feature type="domain" description="DUF4817" evidence="1">
    <location>
        <begin position="265"/>
        <end position="298"/>
    </location>
</feature>
<protein>
    <recommendedName>
        <fullName evidence="1">DUF4817 domain-containing protein</fullName>
    </recommendedName>
</protein>
<accession>A0ABQ8S0T1</accession>
<dbReference type="Pfam" id="PF16087">
    <property type="entry name" value="DUF4817"/>
    <property type="match status" value="1"/>
</dbReference>
<evidence type="ECO:0000259" key="1">
    <source>
        <dbReference type="Pfam" id="PF16087"/>
    </source>
</evidence>